<reference evidence="2" key="1">
    <citation type="submission" date="2020-03" db="EMBL/GenBank/DDBJ databases">
        <title>The deep terrestrial virosphere.</title>
        <authorList>
            <person name="Holmfeldt K."/>
            <person name="Nilsson E."/>
            <person name="Simone D."/>
            <person name="Lopez-Fernandez M."/>
            <person name="Wu X."/>
            <person name="de Brujin I."/>
            <person name="Lundin D."/>
            <person name="Andersson A."/>
            <person name="Bertilsson S."/>
            <person name="Dopson M."/>
        </authorList>
    </citation>
    <scope>NUCLEOTIDE SEQUENCE</scope>
    <source>
        <strain evidence="2">MM171B00543</strain>
    </source>
</reference>
<dbReference type="Pfam" id="PF01408">
    <property type="entry name" value="GFO_IDH_MocA"/>
    <property type="match status" value="1"/>
</dbReference>
<dbReference type="Gene3D" id="3.40.50.720">
    <property type="entry name" value="NAD(P)-binding Rossmann-like Domain"/>
    <property type="match status" value="1"/>
</dbReference>
<gene>
    <name evidence="2" type="ORF">MM171B00543_0013</name>
</gene>
<accession>A0A6M3M927</accession>
<proteinExistence type="predicted"/>
<evidence type="ECO:0000259" key="1">
    <source>
        <dbReference type="Pfam" id="PF01408"/>
    </source>
</evidence>
<dbReference type="InterPro" id="IPR036291">
    <property type="entry name" value="NAD(P)-bd_dom_sf"/>
</dbReference>
<dbReference type="GO" id="GO:0000166">
    <property type="term" value="F:nucleotide binding"/>
    <property type="evidence" value="ECO:0007669"/>
    <property type="project" value="InterPro"/>
</dbReference>
<dbReference type="InterPro" id="IPR000683">
    <property type="entry name" value="Gfo/Idh/MocA-like_OxRdtase_N"/>
</dbReference>
<evidence type="ECO:0000313" key="2">
    <source>
        <dbReference type="EMBL" id="QJB03824.1"/>
    </source>
</evidence>
<dbReference type="AlphaFoldDB" id="A0A6M3M927"/>
<name>A0A6M3M927_9ZZZZ</name>
<protein>
    <submittedName>
        <fullName evidence="2">Putative oxidoreductase family protein</fullName>
    </submittedName>
</protein>
<dbReference type="EMBL" id="MT143862">
    <property type="protein sequence ID" value="QJB03824.1"/>
    <property type="molecule type" value="Genomic_DNA"/>
</dbReference>
<dbReference type="PANTHER" id="PTHR43377">
    <property type="entry name" value="BILIVERDIN REDUCTASE A"/>
    <property type="match status" value="1"/>
</dbReference>
<dbReference type="PANTHER" id="PTHR43377:SF6">
    <property type="entry name" value="GFO_IDH_MOCA-LIKE OXIDOREDUCTASE N-TERMINAL DOMAIN-CONTAINING PROTEIN"/>
    <property type="match status" value="1"/>
</dbReference>
<organism evidence="2">
    <name type="scientific">viral metagenome</name>
    <dbReference type="NCBI Taxonomy" id="1070528"/>
    <lineage>
        <taxon>unclassified sequences</taxon>
        <taxon>metagenomes</taxon>
        <taxon>organismal metagenomes</taxon>
    </lineage>
</organism>
<feature type="domain" description="Gfo/Idh/MocA-like oxidoreductase N-terminal" evidence="1">
    <location>
        <begin position="26"/>
        <end position="86"/>
    </location>
</feature>
<dbReference type="SUPFAM" id="SSF51735">
    <property type="entry name" value="NAD(P)-binding Rossmann-fold domains"/>
    <property type="match status" value="1"/>
</dbReference>
<dbReference type="InterPro" id="IPR051450">
    <property type="entry name" value="Gfo/Idh/MocA_Oxidoreductases"/>
</dbReference>
<sequence>MIGVGKWGKNLLRVFNEISNVKTCSKRNYYNDILVDGSINAVVIAAPIKELFKISNESLDMGKHVFVEKPMCQTLDEANKLFNFKKDRILFVGYLHLYNPIFNEIKKIIEIDPPSRIEMSWTKYGTFDNDIVLNLVSHELSILLGLFDSCEIIDFDKNVDDIKISLVLNGDVGASVFVDRNQINKKKSMLLVTKSGRIVYWVGNVLLEFNKTTKCYETIFDSVKDVLYEECKEFINCIENKKEPITNIDLGVRVLKVIETLQSPTV</sequence>
<dbReference type="Gene3D" id="3.30.360.10">
    <property type="entry name" value="Dihydrodipicolinate Reductase, domain 2"/>
    <property type="match status" value="1"/>
</dbReference>